<dbReference type="GO" id="GO:0005829">
    <property type="term" value="C:cytosol"/>
    <property type="evidence" value="ECO:0007669"/>
    <property type="project" value="TreeGrafter"/>
</dbReference>
<feature type="binding site" evidence="3">
    <location>
        <position position="68"/>
    </location>
    <ligand>
        <name>substrate</name>
    </ligand>
</feature>
<dbReference type="Pfam" id="PF00300">
    <property type="entry name" value="His_Phos_1"/>
    <property type="match status" value="1"/>
</dbReference>
<name>A0A0A5G191_9BACI</name>
<evidence type="ECO:0000256" key="3">
    <source>
        <dbReference type="PIRSR" id="PIRSR613078-2"/>
    </source>
</evidence>
<dbReference type="PANTHER" id="PTHR46517">
    <property type="entry name" value="FRUCTOSE-2,6-BISPHOSPHATASE TIGAR"/>
    <property type="match status" value="1"/>
</dbReference>
<dbReference type="CDD" id="cd07067">
    <property type="entry name" value="HP_PGM_like"/>
    <property type="match status" value="1"/>
</dbReference>
<feature type="active site" description="Tele-phosphohistidine intermediate" evidence="2">
    <location>
        <position position="19"/>
    </location>
</feature>
<dbReference type="STRING" id="1385511.GCA_000425225_02057"/>
<dbReference type="PROSITE" id="PS00175">
    <property type="entry name" value="PG_MUTASE"/>
    <property type="match status" value="1"/>
</dbReference>
<protein>
    <recommendedName>
        <fullName evidence="6">Phosphatase</fullName>
    </recommendedName>
</protein>
<dbReference type="PANTHER" id="PTHR46517:SF1">
    <property type="entry name" value="FRUCTOSE-2,6-BISPHOSPHATASE TIGAR"/>
    <property type="match status" value="1"/>
</dbReference>
<dbReference type="Gene3D" id="3.40.50.1240">
    <property type="entry name" value="Phosphoglycerate mutase-like"/>
    <property type="match status" value="1"/>
</dbReference>
<dbReference type="InterPro" id="IPR013078">
    <property type="entry name" value="His_Pase_superF_clade-1"/>
</dbReference>
<evidence type="ECO:0008006" key="6">
    <source>
        <dbReference type="Google" id="ProtNLM"/>
    </source>
</evidence>
<dbReference type="InterPro" id="IPR001345">
    <property type="entry name" value="PG/BPGM_mutase_AS"/>
</dbReference>
<sequence>MLLISKGLRNITTLCLVRHGETDWNRQRRLQGQEDIPLNELGRKQAHESGKHLKHEYWDGIVSSPLSRAYETAEIIQKHLDQTLTIQTLDEFKERAFGEASGLTFQELHEKYPDRNYSGQEEWEEFKTRVFSGLEKIQNDFKGKKILLVAHGAVINCMLSVLSNGEVGSGKTKLINACISNLEHIDDMWNIKSYNETSHLSQFQSH</sequence>
<accession>A0A0A5G191</accession>
<feature type="binding site" evidence="3">
    <location>
        <begin position="18"/>
        <end position="25"/>
    </location>
    <ligand>
        <name>substrate</name>
    </ligand>
</feature>
<evidence type="ECO:0000313" key="5">
    <source>
        <dbReference type="Proteomes" id="UP000030403"/>
    </source>
</evidence>
<dbReference type="GO" id="GO:0004331">
    <property type="term" value="F:fructose-2,6-bisphosphate 2-phosphatase activity"/>
    <property type="evidence" value="ECO:0007669"/>
    <property type="project" value="TreeGrafter"/>
</dbReference>
<proteinExistence type="predicted"/>
<dbReference type="GO" id="GO:0045820">
    <property type="term" value="P:negative regulation of glycolytic process"/>
    <property type="evidence" value="ECO:0007669"/>
    <property type="project" value="TreeGrafter"/>
</dbReference>
<keyword evidence="1" id="KW-0378">Hydrolase</keyword>
<dbReference type="SMART" id="SM00855">
    <property type="entry name" value="PGAM"/>
    <property type="match status" value="1"/>
</dbReference>
<comment type="caution">
    <text evidence="4">The sequence shown here is derived from an EMBL/GenBank/DDBJ whole genome shotgun (WGS) entry which is preliminary data.</text>
</comment>
<feature type="active site" description="Proton donor/acceptor" evidence="2">
    <location>
        <position position="94"/>
    </location>
</feature>
<evidence type="ECO:0000256" key="2">
    <source>
        <dbReference type="PIRSR" id="PIRSR613078-1"/>
    </source>
</evidence>
<dbReference type="InterPro" id="IPR051695">
    <property type="entry name" value="Phosphoglycerate_Mutase"/>
</dbReference>
<evidence type="ECO:0000256" key="1">
    <source>
        <dbReference type="ARBA" id="ARBA00022801"/>
    </source>
</evidence>
<reference evidence="4 5" key="1">
    <citation type="submission" date="2013-08" db="EMBL/GenBank/DDBJ databases">
        <authorList>
            <person name="Huang J."/>
            <person name="Wang G."/>
        </authorList>
    </citation>
    <scope>NUCLEOTIDE SEQUENCE [LARGE SCALE GENOMIC DNA]</scope>
    <source>
        <strain evidence="4 5">BH030004</strain>
    </source>
</reference>
<gene>
    <name evidence="4" type="ORF">N783_13680</name>
</gene>
<keyword evidence="5" id="KW-1185">Reference proteome</keyword>
<organism evidence="4 5">
    <name type="scientific">Pontibacillus marinus BH030004 = DSM 16465</name>
    <dbReference type="NCBI Taxonomy" id="1385511"/>
    <lineage>
        <taxon>Bacteria</taxon>
        <taxon>Bacillati</taxon>
        <taxon>Bacillota</taxon>
        <taxon>Bacilli</taxon>
        <taxon>Bacillales</taxon>
        <taxon>Bacillaceae</taxon>
        <taxon>Pontibacillus</taxon>
    </lineage>
</organism>
<dbReference type="AlphaFoldDB" id="A0A0A5G191"/>
<dbReference type="SUPFAM" id="SSF53254">
    <property type="entry name" value="Phosphoglycerate mutase-like"/>
    <property type="match status" value="1"/>
</dbReference>
<dbReference type="InterPro" id="IPR029033">
    <property type="entry name" value="His_PPase_superfam"/>
</dbReference>
<dbReference type="EMBL" id="AVPF01000036">
    <property type="protein sequence ID" value="KGX85809.1"/>
    <property type="molecule type" value="Genomic_DNA"/>
</dbReference>
<evidence type="ECO:0000313" key="4">
    <source>
        <dbReference type="EMBL" id="KGX85809.1"/>
    </source>
</evidence>
<dbReference type="Proteomes" id="UP000030403">
    <property type="component" value="Unassembled WGS sequence"/>
</dbReference>
<dbReference type="GO" id="GO:0043456">
    <property type="term" value="P:regulation of pentose-phosphate shunt"/>
    <property type="evidence" value="ECO:0007669"/>
    <property type="project" value="TreeGrafter"/>
</dbReference>
<dbReference type="eggNOG" id="COG0406">
    <property type="taxonomic scope" value="Bacteria"/>
</dbReference>